<dbReference type="EMBL" id="PEXQ01000016">
    <property type="protein sequence ID" value="PIU16349.1"/>
    <property type="molecule type" value="Genomic_DNA"/>
</dbReference>
<reference evidence="2" key="1">
    <citation type="submission" date="2017-09" db="EMBL/GenBank/DDBJ databases">
        <title>Depth-based differentiation of microbial function through sediment-hosted aquifers and enrichment of novel symbionts in the deep terrestrial subsurface.</title>
        <authorList>
            <person name="Probst A.J."/>
            <person name="Ladd B."/>
            <person name="Jarett J.K."/>
            <person name="Geller-Mcgrath D.E."/>
            <person name="Sieber C.M.K."/>
            <person name="Emerson J.B."/>
            <person name="Anantharaman K."/>
            <person name="Thomas B.C."/>
            <person name="Malmstrom R."/>
            <person name="Stieglmeier M."/>
            <person name="Klingl A."/>
            <person name="Woyke T."/>
            <person name="Ryan C.M."/>
            <person name="Banfield J.F."/>
        </authorList>
    </citation>
    <scope>NUCLEOTIDE SEQUENCE [LARGE SCALE GENOMIC DNA]</scope>
</reference>
<dbReference type="Proteomes" id="UP000229784">
    <property type="component" value="Unassembled WGS sequence"/>
</dbReference>
<proteinExistence type="predicted"/>
<protein>
    <recommendedName>
        <fullName evidence="3">PsbP C-terminal domain-containing protein</fullName>
    </recommendedName>
</protein>
<sequence length="207" mass="22566">MKNKIVIIVLIFLGIALAVSISVYFTKQTPAENQKGIESGAGAGNQANAEQPQNKIITDDFSINLPSGWKQTAPAIGASAMAVNANENINDPAVQKINFKSYLAVSYDTLQGKSMSDYLQIVKNGLSQTIQNVIFTKEQDITINENAAYAIEAELVQQGVNFKILMIVIAGQGEDVWVISFNTTKNSWDGYKETFYNIADSFSLKNG</sequence>
<dbReference type="AlphaFoldDB" id="A0A2M6XV22"/>
<dbReference type="Gene3D" id="3.40.1000.10">
    <property type="entry name" value="Mog1/PsbP, alpha/beta/alpha sandwich"/>
    <property type="match status" value="1"/>
</dbReference>
<comment type="caution">
    <text evidence="1">The sequence shown here is derived from an EMBL/GenBank/DDBJ whole genome shotgun (WGS) entry which is preliminary data.</text>
</comment>
<name>A0A2M6XV22_9BACT</name>
<accession>A0A2M6XV22</accession>
<evidence type="ECO:0000313" key="2">
    <source>
        <dbReference type="Proteomes" id="UP000229784"/>
    </source>
</evidence>
<evidence type="ECO:0000313" key="1">
    <source>
        <dbReference type="EMBL" id="PIU16349.1"/>
    </source>
</evidence>
<organism evidence="1 2">
    <name type="scientific">bacterium (Candidatus Gribaldobacteria) CG08_land_8_20_14_0_20_39_15</name>
    <dbReference type="NCBI Taxonomy" id="2014273"/>
    <lineage>
        <taxon>Bacteria</taxon>
        <taxon>Candidatus Gribaldobacteria</taxon>
    </lineage>
</organism>
<evidence type="ECO:0008006" key="3">
    <source>
        <dbReference type="Google" id="ProtNLM"/>
    </source>
</evidence>
<gene>
    <name evidence="1" type="ORF">COT20_00505</name>
</gene>